<evidence type="ECO:0000259" key="7">
    <source>
        <dbReference type="Pfam" id="PF06271"/>
    </source>
</evidence>
<dbReference type="PANTHER" id="PTHR36115:SF4">
    <property type="entry name" value="MEMBRANE PROTEIN"/>
    <property type="match status" value="1"/>
</dbReference>
<dbReference type="RefSeq" id="WP_178931645.1">
    <property type="nucleotide sequence ID" value="NZ_JACBAZ010000002.1"/>
</dbReference>
<dbReference type="EMBL" id="JACBAZ010000002">
    <property type="protein sequence ID" value="NWK55106.1"/>
    <property type="molecule type" value="Genomic_DNA"/>
</dbReference>
<evidence type="ECO:0000313" key="9">
    <source>
        <dbReference type="Proteomes" id="UP000557872"/>
    </source>
</evidence>
<keyword evidence="5 6" id="KW-0472">Membrane</keyword>
<dbReference type="Pfam" id="PF06271">
    <property type="entry name" value="RDD"/>
    <property type="match status" value="1"/>
</dbReference>
<comment type="subcellular location">
    <subcellularLocation>
        <location evidence="1">Cell membrane</location>
        <topology evidence="1">Multi-pass membrane protein</topology>
    </subcellularLocation>
</comment>
<comment type="caution">
    <text evidence="8">The sequence shown here is derived from an EMBL/GenBank/DDBJ whole genome shotgun (WGS) entry which is preliminary data.</text>
</comment>
<feature type="transmembrane region" description="Helical" evidence="6">
    <location>
        <begin position="135"/>
        <end position="154"/>
    </location>
</feature>
<dbReference type="InterPro" id="IPR051791">
    <property type="entry name" value="Pra-immunoreactive"/>
</dbReference>
<gene>
    <name evidence="8" type="ORF">HW115_05760</name>
</gene>
<feature type="transmembrane region" description="Helical" evidence="6">
    <location>
        <begin position="78"/>
        <end position="101"/>
    </location>
</feature>
<evidence type="ECO:0000256" key="1">
    <source>
        <dbReference type="ARBA" id="ARBA00004651"/>
    </source>
</evidence>
<dbReference type="InterPro" id="IPR010432">
    <property type="entry name" value="RDD"/>
</dbReference>
<evidence type="ECO:0000256" key="5">
    <source>
        <dbReference type="ARBA" id="ARBA00023136"/>
    </source>
</evidence>
<evidence type="ECO:0000256" key="3">
    <source>
        <dbReference type="ARBA" id="ARBA00022692"/>
    </source>
</evidence>
<feature type="transmembrane region" description="Helical" evidence="6">
    <location>
        <begin position="37"/>
        <end position="58"/>
    </location>
</feature>
<accession>A0A851GCF0</accession>
<keyword evidence="9" id="KW-1185">Reference proteome</keyword>
<sequence>MSENPYLAPQTDVQNITNEEAPRYVELASRWARLGALILDNLILSVVFIPVVFLVIYLDDMSGSGTMLDKMIVMSGTWTWTVLTAVVGVVAYVALNGYLLVNSGQSIGKKVLGIQIVDYETYQLLPFGKVIGLRYVLAQAIMHLPFVGWLFALIDAICIFSSDKRCVHDMFAGSSVIKAR</sequence>
<organism evidence="8 9">
    <name type="scientific">Oceaniferula marina</name>
    <dbReference type="NCBI Taxonomy" id="2748318"/>
    <lineage>
        <taxon>Bacteria</taxon>
        <taxon>Pseudomonadati</taxon>
        <taxon>Verrucomicrobiota</taxon>
        <taxon>Verrucomicrobiia</taxon>
        <taxon>Verrucomicrobiales</taxon>
        <taxon>Verrucomicrobiaceae</taxon>
        <taxon>Oceaniferula</taxon>
    </lineage>
</organism>
<dbReference type="Proteomes" id="UP000557872">
    <property type="component" value="Unassembled WGS sequence"/>
</dbReference>
<evidence type="ECO:0000256" key="6">
    <source>
        <dbReference type="SAM" id="Phobius"/>
    </source>
</evidence>
<keyword evidence="4 6" id="KW-1133">Transmembrane helix</keyword>
<reference evidence="8 9" key="1">
    <citation type="submission" date="2020-07" db="EMBL/GenBank/DDBJ databases">
        <title>Roseicoccus Jingziensis gen. nov., sp. nov., isolated from coastal seawater.</title>
        <authorList>
            <person name="Feng X."/>
        </authorList>
    </citation>
    <scope>NUCLEOTIDE SEQUENCE [LARGE SCALE GENOMIC DNA]</scope>
    <source>
        <strain evidence="8 9">N1E253</strain>
    </source>
</reference>
<feature type="domain" description="RDD" evidence="7">
    <location>
        <begin position="28"/>
        <end position="173"/>
    </location>
</feature>
<name>A0A851GCF0_9BACT</name>
<dbReference type="AlphaFoldDB" id="A0A851GCF0"/>
<dbReference type="GO" id="GO:0005886">
    <property type="term" value="C:plasma membrane"/>
    <property type="evidence" value="ECO:0007669"/>
    <property type="project" value="UniProtKB-SubCell"/>
</dbReference>
<evidence type="ECO:0000313" key="8">
    <source>
        <dbReference type="EMBL" id="NWK55106.1"/>
    </source>
</evidence>
<keyword evidence="2" id="KW-1003">Cell membrane</keyword>
<proteinExistence type="predicted"/>
<evidence type="ECO:0000256" key="2">
    <source>
        <dbReference type="ARBA" id="ARBA00022475"/>
    </source>
</evidence>
<dbReference type="PANTHER" id="PTHR36115">
    <property type="entry name" value="PROLINE-RICH ANTIGEN HOMOLOG-RELATED"/>
    <property type="match status" value="1"/>
</dbReference>
<evidence type="ECO:0000256" key="4">
    <source>
        <dbReference type="ARBA" id="ARBA00022989"/>
    </source>
</evidence>
<protein>
    <submittedName>
        <fullName evidence="8">RDD family protein</fullName>
    </submittedName>
</protein>
<keyword evidence="3 6" id="KW-0812">Transmembrane</keyword>